<dbReference type="PANTHER" id="PTHR24299">
    <property type="entry name" value="CYTOCHROME P450 FAMILY 1"/>
    <property type="match status" value="1"/>
</dbReference>
<dbReference type="Gene3D" id="1.10.630.10">
    <property type="entry name" value="Cytochrome P450"/>
    <property type="match status" value="1"/>
</dbReference>
<comment type="caution">
    <text evidence="4">The sequence shown here is derived from an EMBL/GenBank/DDBJ whole genome shotgun (WGS) entry which is preliminary data.</text>
</comment>
<dbReference type="GO" id="GO:0020037">
    <property type="term" value="F:heme binding"/>
    <property type="evidence" value="ECO:0007669"/>
    <property type="project" value="InterPro"/>
</dbReference>
<keyword evidence="5" id="KW-1185">Reference proteome</keyword>
<sequence>FKMDVSLIAVVLLGLLILIAWFIKQRSARVPPGPFGLPIVGYLPWIDARAPHLTLTRLARIYGPIYSLKMGSVFTVVLSDQKIIRQAFAREVFTGRAPLYLTHGIMKGYGIERIFQWNASDFGPNFLEFRYTKLINMAVGQPTGNEFCEKAFVENGLSSYSCSFRFRDLSHHRQDSKLLRRRTFQNQVSRVGVSKTMFADSIP</sequence>
<reference evidence="4" key="1">
    <citation type="journal article" date="2023" name="IScience">
        <title>Live-bearing cockroach genome reveals convergent evolutionary mechanisms linked to viviparity in insects and beyond.</title>
        <authorList>
            <person name="Fouks B."/>
            <person name="Harrison M.C."/>
            <person name="Mikhailova A.A."/>
            <person name="Marchal E."/>
            <person name="English S."/>
            <person name="Carruthers M."/>
            <person name="Jennings E.C."/>
            <person name="Chiamaka E.L."/>
            <person name="Frigard R.A."/>
            <person name="Pippel M."/>
            <person name="Attardo G.M."/>
            <person name="Benoit J.B."/>
            <person name="Bornberg-Bauer E."/>
            <person name="Tobe S.S."/>
        </authorList>
    </citation>
    <scope>NUCLEOTIDE SEQUENCE</scope>
    <source>
        <strain evidence="4">Stay&amp;Tobe</strain>
    </source>
</reference>
<gene>
    <name evidence="4" type="ORF">L9F63_016310</name>
</gene>
<dbReference type="GO" id="GO:0016705">
    <property type="term" value="F:oxidoreductase activity, acting on paired donors, with incorporation or reduction of molecular oxygen"/>
    <property type="evidence" value="ECO:0007669"/>
    <property type="project" value="InterPro"/>
</dbReference>
<dbReference type="EMBL" id="JASPKZ010004199">
    <property type="protein sequence ID" value="KAJ9590639.1"/>
    <property type="molecule type" value="Genomic_DNA"/>
</dbReference>
<reference evidence="4" key="2">
    <citation type="submission" date="2023-05" db="EMBL/GenBank/DDBJ databases">
        <authorList>
            <person name="Fouks B."/>
        </authorList>
    </citation>
    <scope>NUCLEOTIDE SEQUENCE</scope>
    <source>
        <strain evidence="4">Stay&amp;Tobe</strain>
        <tissue evidence="4">Testes</tissue>
    </source>
</reference>
<evidence type="ECO:0000313" key="5">
    <source>
        <dbReference type="Proteomes" id="UP001233999"/>
    </source>
</evidence>
<dbReference type="PANTHER" id="PTHR24299:SF21">
    <property type="entry name" value="OS09G0441600 PROTEIN"/>
    <property type="match status" value="1"/>
</dbReference>
<accession>A0AAD8EI08</accession>
<proteinExistence type="inferred from homology"/>
<feature type="transmembrane region" description="Helical" evidence="3">
    <location>
        <begin position="6"/>
        <end position="23"/>
    </location>
</feature>
<protein>
    <recommendedName>
        <fullName evidence="6">Cytochrome P450</fullName>
    </recommendedName>
</protein>
<evidence type="ECO:0000313" key="4">
    <source>
        <dbReference type="EMBL" id="KAJ9590639.1"/>
    </source>
</evidence>
<keyword evidence="3" id="KW-0812">Transmembrane</keyword>
<dbReference type="AlphaFoldDB" id="A0AAD8EI08"/>
<evidence type="ECO:0000256" key="1">
    <source>
        <dbReference type="ARBA" id="ARBA00010617"/>
    </source>
</evidence>
<keyword evidence="3" id="KW-0472">Membrane</keyword>
<dbReference type="InterPro" id="IPR001128">
    <property type="entry name" value="Cyt_P450"/>
</dbReference>
<feature type="non-terminal residue" evidence="4">
    <location>
        <position position="203"/>
    </location>
</feature>
<feature type="non-terminal residue" evidence="4">
    <location>
        <position position="1"/>
    </location>
</feature>
<dbReference type="GO" id="GO:0004497">
    <property type="term" value="F:monooxygenase activity"/>
    <property type="evidence" value="ECO:0007669"/>
    <property type="project" value="UniProtKB-KW"/>
</dbReference>
<keyword evidence="3" id="KW-1133">Transmembrane helix</keyword>
<evidence type="ECO:0000256" key="2">
    <source>
        <dbReference type="ARBA" id="ARBA00023033"/>
    </source>
</evidence>
<keyword evidence="2" id="KW-0560">Oxidoreductase</keyword>
<dbReference type="Proteomes" id="UP001233999">
    <property type="component" value="Unassembled WGS sequence"/>
</dbReference>
<dbReference type="SUPFAM" id="SSF48264">
    <property type="entry name" value="Cytochrome P450"/>
    <property type="match status" value="1"/>
</dbReference>
<dbReference type="Pfam" id="PF00067">
    <property type="entry name" value="p450"/>
    <property type="match status" value="1"/>
</dbReference>
<evidence type="ECO:0008006" key="6">
    <source>
        <dbReference type="Google" id="ProtNLM"/>
    </source>
</evidence>
<evidence type="ECO:0000256" key="3">
    <source>
        <dbReference type="SAM" id="Phobius"/>
    </source>
</evidence>
<organism evidence="4 5">
    <name type="scientific">Diploptera punctata</name>
    <name type="common">Pacific beetle cockroach</name>
    <dbReference type="NCBI Taxonomy" id="6984"/>
    <lineage>
        <taxon>Eukaryota</taxon>
        <taxon>Metazoa</taxon>
        <taxon>Ecdysozoa</taxon>
        <taxon>Arthropoda</taxon>
        <taxon>Hexapoda</taxon>
        <taxon>Insecta</taxon>
        <taxon>Pterygota</taxon>
        <taxon>Neoptera</taxon>
        <taxon>Polyneoptera</taxon>
        <taxon>Dictyoptera</taxon>
        <taxon>Blattodea</taxon>
        <taxon>Blaberoidea</taxon>
        <taxon>Blaberidae</taxon>
        <taxon>Diplopterinae</taxon>
        <taxon>Diploptera</taxon>
    </lineage>
</organism>
<dbReference type="GO" id="GO:0005506">
    <property type="term" value="F:iron ion binding"/>
    <property type="evidence" value="ECO:0007669"/>
    <property type="project" value="InterPro"/>
</dbReference>
<comment type="similarity">
    <text evidence="1">Belongs to the cytochrome P450 family.</text>
</comment>
<dbReference type="InterPro" id="IPR036396">
    <property type="entry name" value="Cyt_P450_sf"/>
</dbReference>
<name>A0AAD8EI08_DIPPU</name>
<keyword evidence="2" id="KW-0503">Monooxygenase</keyword>